<evidence type="ECO:0000256" key="7">
    <source>
        <dbReference type="ARBA" id="ARBA00049348"/>
    </source>
</evidence>
<dbReference type="GO" id="GO:0006307">
    <property type="term" value="P:DNA alkylation repair"/>
    <property type="evidence" value="ECO:0007669"/>
    <property type="project" value="UniProtKB-UniRule"/>
</dbReference>
<dbReference type="InterPro" id="IPR036217">
    <property type="entry name" value="MethylDNA_cys_MeTrfase_DNAb"/>
</dbReference>
<comment type="function">
    <text evidence="8">Involved in the cellular defense against the biological effects of O6-methylguanine (O6-MeG) and O4-methylthymine (O4-MeT) in DNA. Repairs the methylated nucleobase in DNA by stoichiometrically transferring the methyl group to a cysteine residue in the enzyme. This is a suicide reaction: the enzyme is irreversibly inactivated.</text>
</comment>
<dbReference type="Proteomes" id="UP000267517">
    <property type="component" value="Chromosome II"/>
</dbReference>
<sequence>MHFCRYPSPLGNLLLAEEEDAIVYCQWEDTIDERTITMWEEDKEKNSVLLTEACRQLTEYFTQKRKTFNLPIRLKGTPFQLHAWEGLQQIPYGETLSYAGLARQIGREKAARAVGNANHHNPLMIIIPCHRVVASNGELGGYAGGTARKTWLLEKEKGNK</sequence>
<evidence type="ECO:0000313" key="12">
    <source>
        <dbReference type="Proteomes" id="UP000267517"/>
    </source>
</evidence>
<organism evidence="11 12">
    <name type="scientific">Prevotella melaninogenica</name>
    <dbReference type="NCBI Taxonomy" id="28132"/>
    <lineage>
        <taxon>Bacteria</taxon>
        <taxon>Pseudomonadati</taxon>
        <taxon>Bacteroidota</taxon>
        <taxon>Bacteroidia</taxon>
        <taxon>Bacteroidales</taxon>
        <taxon>Prevotellaceae</taxon>
        <taxon>Prevotella</taxon>
    </lineage>
</organism>
<dbReference type="FunFam" id="1.10.10.10:FF:000337">
    <property type="entry name" value="Methylated-DNA--protein-cysteine methyltransferase"/>
    <property type="match status" value="1"/>
</dbReference>
<evidence type="ECO:0000256" key="4">
    <source>
        <dbReference type="ARBA" id="ARBA00022679"/>
    </source>
</evidence>
<proteinExistence type="inferred from homology"/>
<dbReference type="HAMAP" id="MF_00772">
    <property type="entry name" value="OGT"/>
    <property type="match status" value="1"/>
</dbReference>
<evidence type="ECO:0000256" key="8">
    <source>
        <dbReference type="HAMAP-Rule" id="MF_00772"/>
    </source>
</evidence>
<dbReference type="PROSITE" id="PS00374">
    <property type="entry name" value="MGMT"/>
    <property type="match status" value="1"/>
</dbReference>
<dbReference type="InterPro" id="IPR001497">
    <property type="entry name" value="MethylDNA_cys_MeTrfase_AS"/>
</dbReference>
<keyword evidence="2 8" id="KW-0963">Cytoplasm</keyword>
<dbReference type="PANTHER" id="PTHR10815:SF13">
    <property type="entry name" value="METHYLATED-DNA--PROTEIN-CYSTEINE METHYLTRANSFERASE"/>
    <property type="match status" value="1"/>
</dbReference>
<comment type="catalytic activity">
    <reaction evidence="7 8">
        <text>a 6-O-methyl-2'-deoxyguanosine in DNA + L-cysteinyl-[protein] = S-methyl-L-cysteinyl-[protein] + a 2'-deoxyguanosine in DNA</text>
        <dbReference type="Rhea" id="RHEA:24000"/>
        <dbReference type="Rhea" id="RHEA-COMP:10131"/>
        <dbReference type="Rhea" id="RHEA-COMP:10132"/>
        <dbReference type="Rhea" id="RHEA-COMP:11367"/>
        <dbReference type="Rhea" id="RHEA-COMP:11368"/>
        <dbReference type="ChEBI" id="CHEBI:29950"/>
        <dbReference type="ChEBI" id="CHEBI:82612"/>
        <dbReference type="ChEBI" id="CHEBI:85445"/>
        <dbReference type="ChEBI" id="CHEBI:85448"/>
        <dbReference type="EC" id="2.1.1.63"/>
    </reaction>
</comment>
<accession>A0A250KJW6</accession>
<dbReference type="InterPro" id="IPR036631">
    <property type="entry name" value="MGMT_N_sf"/>
</dbReference>
<feature type="active site" description="Nucleophile; methyl group acceptor" evidence="8">
    <location>
        <position position="129"/>
    </location>
</feature>
<dbReference type="Gene3D" id="1.10.10.10">
    <property type="entry name" value="Winged helix-like DNA-binding domain superfamily/Winged helix DNA-binding domain"/>
    <property type="match status" value="1"/>
</dbReference>
<dbReference type="EMBL" id="AP018050">
    <property type="protein sequence ID" value="BBA29970.1"/>
    <property type="molecule type" value="Genomic_DNA"/>
</dbReference>
<dbReference type="Pfam" id="PF02870">
    <property type="entry name" value="Methyltransf_1N"/>
    <property type="match status" value="1"/>
</dbReference>
<dbReference type="InterPro" id="IPR014048">
    <property type="entry name" value="MethylDNA_cys_MeTrfase_DNA-bd"/>
</dbReference>
<dbReference type="CDD" id="cd06445">
    <property type="entry name" value="ATase"/>
    <property type="match status" value="1"/>
</dbReference>
<comment type="miscellaneous">
    <text evidence="8">This enzyme catalyzes only one turnover and therefore is not strictly catalytic. According to one definition, an enzyme is a biocatalyst that acts repeatedly and over many reaction cycles.</text>
</comment>
<evidence type="ECO:0000256" key="6">
    <source>
        <dbReference type="ARBA" id="ARBA00023204"/>
    </source>
</evidence>
<keyword evidence="3 8" id="KW-0489">Methyltransferase</keyword>
<dbReference type="Pfam" id="PF01035">
    <property type="entry name" value="DNA_binding_1"/>
    <property type="match status" value="1"/>
</dbReference>
<dbReference type="InterPro" id="IPR023546">
    <property type="entry name" value="MGMT"/>
</dbReference>
<keyword evidence="4 8" id="KW-0808">Transferase</keyword>
<dbReference type="SUPFAM" id="SSF53155">
    <property type="entry name" value="Methylated DNA-protein cysteine methyltransferase domain"/>
    <property type="match status" value="1"/>
</dbReference>
<evidence type="ECO:0000313" key="11">
    <source>
        <dbReference type="EMBL" id="BBA29970.1"/>
    </source>
</evidence>
<dbReference type="GO" id="GO:0032259">
    <property type="term" value="P:methylation"/>
    <property type="evidence" value="ECO:0007669"/>
    <property type="project" value="UniProtKB-KW"/>
</dbReference>
<dbReference type="PANTHER" id="PTHR10815">
    <property type="entry name" value="METHYLATED-DNA--PROTEIN-CYSTEINE METHYLTRANSFERASE"/>
    <property type="match status" value="1"/>
</dbReference>
<evidence type="ECO:0000259" key="10">
    <source>
        <dbReference type="Pfam" id="PF02870"/>
    </source>
</evidence>
<evidence type="ECO:0000256" key="2">
    <source>
        <dbReference type="ARBA" id="ARBA00022490"/>
    </source>
</evidence>
<comment type="subcellular location">
    <subcellularLocation>
        <location evidence="8">Cytoplasm</location>
    </subcellularLocation>
</comment>
<dbReference type="InterPro" id="IPR008332">
    <property type="entry name" value="MethylG_MeTrfase_N"/>
</dbReference>
<dbReference type="AlphaFoldDB" id="A0A250KJW6"/>
<feature type="domain" description="Methylguanine DNA methyltransferase ribonuclease-like" evidence="10">
    <location>
        <begin position="6"/>
        <end position="74"/>
    </location>
</feature>
<evidence type="ECO:0000256" key="1">
    <source>
        <dbReference type="ARBA" id="ARBA00001286"/>
    </source>
</evidence>
<reference evidence="11 12" key="1">
    <citation type="submission" date="2017-05" db="EMBL/GenBank/DDBJ databases">
        <title>whole genome sequence of Prevotella melaninogenica GAI 07411.</title>
        <authorList>
            <person name="Kondo Y."/>
            <person name="Hoshino T."/>
        </authorList>
    </citation>
    <scope>NUCLEOTIDE SEQUENCE [LARGE SCALE GENOMIC DNA]</scope>
    <source>
        <strain evidence="11 12">GAI 07411</strain>
    </source>
</reference>
<evidence type="ECO:0000259" key="9">
    <source>
        <dbReference type="Pfam" id="PF01035"/>
    </source>
</evidence>
<dbReference type="Gene3D" id="3.30.160.70">
    <property type="entry name" value="Methylated DNA-protein cysteine methyltransferase domain"/>
    <property type="match status" value="1"/>
</dbReference>
<feature type="domain" description="Methylated-DNA-[protein]-cysteine S-methyltransferase DNA binding" evidence="9">
    <location>
        <begin position="78"/>
        <end position="157"/>
    </location>
</feature>
<gene>
    <name evidence="11" type="primary">ogt</name>
    <name evidence="11" type="ORF">PMEL_200497</name>
</gene>
<comment type="catalytic activity">
    <reaction evidence="1 8">
        <text>a 4-O-methyl-thymidine in DNA + L-cysteinyl-[protein] = a thymidine in DNA + S-methyl-L-cysteinyl-[protein]</text>
        <dbReference type="Rhea" id="RHEA:53428"/>
        <dbReference type="Rhea" id="RHEA-COMP:10131"/>
        <dbReference type="Rhea" id="RHEA-COMP:10132"/>
        <dbReference type="Rhea" id="RHEA-COMP:13555"/>
        <dbReference type="Rhea" id="RHEA-COMP:13556"/>
        <dbReference type="ChEBI" id="CHEBI:29950"/>
        <dbReference type="ChEBI" id="CHEBI:82612"/>
        <dbReference type="ChEBI" id="CHEBI:137386"/>
        <dbReference type="ChEBI" id="CHEBI:137387"/>
        <dbReference type="EC" id="2.1.1.63"/>
    </reaction>
</comment>
<protein>
    <recommendedName>
        <fullName evidence="8">Methylated-DNA--protein-cysteine methyltransferase</fullName>
        <ecNumber evidence="8">2.1.1.63</ecNumber>
    </recommendedName>
    <alternativeName>
        <fullName evidence="8">6-O-methylguanine-DNA methyltransferase</fullName>
        <shortName evidence="8">MGMT</shortName>
    </alternativeName>
    <alternativeName>
        <fullName evidence="8">O-6-methylguanine-DNA-alkyltransferase</fullName>
    </alternativeName>
</protein>
<dbReference type="GO" id="GO:0005737">
    <property type="term" value="C:cytoplasm"/>
    <property type="evidence" value="ECO:0007669"/>
    <property type="project" value="UniProtKB-SubCell"/>
</dbReference>
<evidence type="ECO:0000256" key="3">
    <source>
        <dbReference type="ARBA" id="ARBA00022603"/>
    </source>
</evidence>
<name>A0A250KJW6_9BACT</name>
<comment type="similarity">
    <text evidence="8">Belongs to the MGMT family.</text>
</comment>
<dbReference type="NCBIfam" id="TIGR00589">
    <property type="entry name" value="ogt"/>
    <property type="match status" value="1"/>
</dbReference>
<keyword evidence="5 8" id="KW-0227">DNA damage</keyword>
<dbReference type="EC" id="2.1.1.63" evidence="8"/>
<evidence type="ECO:0000256" key="5">
    <source>
        <dbReference type="ARBA" id="ARBA00022763"/>
    </source>
</evidence>
<dbReference type="RefSeq" id="WP_120175065.1">
    <property type="nucleotide sequence ID" value="NZ_AP018050.1"/>
</dbReference>
<dbReference type="GO" id="GO:0003908">
    <property type="term" value="F:methylated-DNA-[protein]-cysteine S-methyltransferase activity"/>
    <property type="evidence" value="ECO:0007669"/>
    <property type="project" value="UniProtKB-UniRule"/>
</dbReference>
<dbReference type="OrthoDB" id="9802228at2"/>
<dbReference type="InterPro" id="IPR036388">
    <property type="entry name" value="WH-like_DNA-bd_sf"/>
</dbReference>
<dbReference type="SUPFAM" id="SSF46767">
    <property type="entry name" value="Methylated DNA-protein cysteine methyltransferase, C-terminal domain"/>
    <property type="match status" value="1"/>
</dbReference>
<keyword evidence="6 8" id="KW-0234">DNA repair</keyword>